<accession>A0ACC2SX83</accession>
<dbReference type="Proteomes" id="UP001165960">
    <property type="component" value="Unassembled WGS sequence"/>
</dbReference>
<sequence length="150" mass="16426">MVTVPIGLVIAGLNLGALAHQIGNFFSLKWVPDIYTKGIGNNEVTYTSTVYPVVTQPRTLDPRVATSCPRIFDTSYEPLTTTKEQSELVMYSTINSATTSKSDPTFYTKVPIPCVEPDSQDAAVPTKGWHQLTDSEREALLNCLNRGMAV</sequence>
<reference evidence="1" key="1">
    <citation type="submission" date="2022-04" db="EMBL/GenBank/DDBJ databases">
        <title>Genome of the entomopathogenic fungus Entomophthora muscae.</title>
        <authorList>
            <person name="Elya C."/>
            <person name="Lovett B.R."/>
            <person name="Lee E."/>
            <person name="Macias A.M."/>
            <person name="Hajek A.E."/>
            <person name="De Bivort B.L."/>
            <person name="Kasson M.T."/>
            <person name="De Fine Licht H.H."/>
            <person name="Stajich J.E."/>
        </authorList>
    </citation>
    <scope>NUCLEOTIDE SEQUENCE</scope>
    <source>
        <strain evidence="1">Berkeley</strain>
    </source>
</reference>
<name>A0ACC2SX83_9FUNG</name>
<evidence type="ECO:0000313" key="1">
    <source>
        <dbReference type="EMBL" id="KAJ9066851.1"/>
    </source>
</evidence>
<keyword evidence="2" id="KW-1185">Reference proteome</keyword>
<organism evidence="1 2">
    <name type="scientific">Entomophthora muscae</name>
    <dbReference type="NCBI Taxonomy" id="34485"/>
    <lineage>
        <taxon>Eukaryota</taxon>
        <taxon>Fungi</taxon>
        <taxon>Fungi incertae sedis</taxon>
        <taxon>Zoopagomycota</taxon>
        <taxon>Entomophthoromycotina</taxon>
        <taxon>Entomophthoromycetes</taxon>
        <taxon>Entomophthorales</taxon>
        <taxon>Entomophthoraceae</taxon>
        <taxon>Entomophthora</taxon>
    </lineage>
</organism>
<protein>
    <submittedName>
        <fullName evidence="1">Uncharacterized protein</fullName>
    </submittedName>
</protein>
<proteinExistence type="predicted"/>
<comment type="caution">
    <text evidence="1">The sequence shown here is derived from an EMBL/GenBank/DDBJ whole genome shotgun (WGS) entry which is preliminary data.</text>
</comment>
<evidence type="ECO:0000313" key="2">
    <source>
        <dbReference type="Proteomes" id="UP001165960"/>
    </source>
</evidence>
<gene>
    <name evidence="1" type="ORF">DSO57_1005517</name>
</gene>
<dbReference type="EMBL" id="QTSX02004275">
    <property type="protein sequence ID" value="KAJ9066851.1"/>
    <property type="molecule type" value="Genomic_DNA"/>
</dbReference>